<proteinExistence type="predicted"/>
<evidence type="ECO:0000313" key="5">
    <source>
        <dbReference type="Proteomes" id="UP000221653"/>
    </source>
</evidence>
<dbReference type="SUPFAM" id="SSF51735">
    <property type="entry name" value="NAD(P)-binding Rossmann-fold domains"/>
    <property type="match status" value="1"/>
</dbReference>
<dbReference type="AlphaFoldDB" id="A0A2A9DN96"/>
<dbReference type="Gene3D" id="3.40.50.720">
    <property type="entry name" value="NAD(P)-binding Rossmann-like Domain"/>
    <property type="match status" value="2"/>
</dbReference>
<dbReference type="RefSeq" id="WP_098389046.1">
    <property type="nucleotide sequence ID" value="NZ_LS483464.1"/>
</dbReference>
<dbReference type="OrthoDB" id="4324715at2"/>
<dbReference type="EMBL" id="PDJF01000001">
    <property type="protein sequence ID" value="PFG28227.1"/>
    <property type="molecule type" value="Genomic_DNA"/>
</dbReference>
<keyword evidence="2" id="KW-0520">NAD</keyword>
<dbReference type="InterPro" id="IPR036291">
    <property type="entry name" value="NAD(P)-bd_dom_sf"/>
</dbReference>
<reference evidence="4 5" key="1">
    <citation type="submission" date="2017-10" db="EMBL/GenBank/DDBJ databases">
        <title>Sequencing the genomes of 1000 actinobacteria strains.</title>
        <authorList>
            <person name="Klenk H.-P."/>
        </authorList>
    </citation>
    <scope>NUCLEOTIDE SEQUENCE [LARGE SCALE GENOMIC DNA]</scope>
    <source>
        <strain evidence="4 5">DSM 20688</strain>
    </source>
</reference>
<dbReference type="Pfam" id="PF02826">
    <property type="entry name" value="2-Hacid_dh_C"/>
    <property type="match status" value="1"/>
</dbReference>
<dbReference type="STRING" id="1724.GCA_001044175_01404"/>
<evidence type="ECO:0000256" key="2">
    <source>
        <dbReference type="ARBA" id="ARBA00023027"/>
    </source>
</evidence>
<name>A0A2A9DN96_9CORY</name>
<feature type="domain" description="D-isomer specific 2-hydroxyacid dehydrogenase NAD-binding" evidence="3">
    <location>
        <begin position="105"/>
        <end position="271"/>
    </location>
</feature>
<keyword evidence="5" id="KW-1185">Reference proteome</keyword>
<evidence type="ECO:0000256" key="1">
    <source>
        <dbReference type="ARBA" id="ARBA00023002"/>
    </source>
</evidence>
<dbReference type="CDD" id="cd12159">
    <property type="entry name" value="2-Hacid_dh_2"/>
    <property type="match status" value="1"/>
</dbReference>
<evidence type="ECO:0000259" key="3">
    <source>
        <dbReference type="Pfam" id="PF02826"/>
    </source>
</evidence>
<comment type="caution">
    <text evidence="4">The sequence shown here is derived from an EMBL/GenBank/DDBJ whole genome shotgun (WGS) entry which is preliminary data.</text>
</comment>
<accession>A0A2A9DN96</accession>
<dbReference type="InterPro" id="IPR006140">
    <property type="entry name" value="D-isomer_DH_NAD-bd"/>
</dbReference>
<gene>
    <name evidence="4" type="ORF">ATK06_1329</name>
</gene>
<organism evidence="4 5">
    <name type="scientific">Corynebacterium renale</name>
    <dbReference type="NCBI Taxonomy" id="1724"/>
    <lineage>
        <taxon>Bacteria</taxon>
        <taxon>Bacillati</taxon>
        <taxon>Actinomycetota</taxon>
        <taxon>Actinomycetes</taxon>
        <taxon>Mycobacteriales</taxon>
        <taxon>Corynebacteriaceae</taxon>
        <taxon>Corynebacterium</taxon>
    </lineage>
</organism>
<dbReference type="GO" id="GO:0051287">
    <property type="term" value="F:NAD binding"/>
    <property type="evidence" value="ECO:0007669"/>
    <property type="project" value="InterPro"/>
</dbReference>
<dbReference type="PANTHER" id="PTHR43333:SF1">
    <property type="entry name" value="D-ISOMER SPECIFIC 2-HYDROXYACID DEHYDROGENASE NAD-BINDING DOMAIN-CONTAINING PROTEIN"/>
    <property type="match status" value="1"/>
</dbReference>
<dbReference type="InterPro" id="IPR029753">
    <property type="entry name" value="D-isomer_DH_CS"/>
</dbReference>
<dbReference type="PANTHER" id="PTHR43333">
    <property type="entry name" value="2-HACID_DH_C DOMAIN-CONTAINING PROTEIN"/>
    <property type="match status" value="1"/>
</dbReference>
<evidence type="ECO:0000313" key="4">
    <source>
        <dbReference type="EMBL" id="PFG28227.1"/>
    </source>
</evidence>
<protein>
    <submittedName>
        <fullName evidence="4">Phosphoglycerate dehydrogenase-like enzyme</fullName>
    </submittedName>
</protein>
<dbReference type="PROSITE" id="PS00671">
    <property type="entry name" value="D_2_HYDROXYACID_DH_3"/>
    <property type="match status" value="1"/>
</dbReference>
<dbReference type="Proteomes" id="UP000221653">
    <property type="component" value="Unassembled WGS sequence"/>
</dbReference>
<sequence length="308" mass="32696">MKFTMLPEPWDTVVRDVTEAGHDYVDSLHDADFLIFTGYADGFPELPPSIKFVQTAFAGLDGLAAQGVLTSDVRWANAAGLYADTVAESTLALILGVRHQFVPTIRKATWDLNSQLQEKKAFLKGGAQVTILGAGGIGKELIRMLAPFDVRVVAVNNSGTPVDGAERTVAFNDLSGADDPAFTEADIVVALAPLTKQTKHIVGADVLAAMKPSAIVVNTGRGPLVDTDALVDALRNGEIAGAGLDVTDPEPLPDDHPLWSLDNCLITPHVANTVPNMKRTVGPLTVENARLFEAGEKMATEVDVEAGY</sequence>
<dbReference type="SUPFAM" id="SSF52283">
    <property type="entry name" value="Formate/glycerate dehydrogenase catalytic domain-like"/>
    <property type="match status" value="1"/>
</dbReference>
<keyword evidence="1" id="KW-0560">Oxidoreductase</keyword>
<dbReference type="GO" id="GO:0016616">
    <property type="term" value="F:oxidoreductase activity, acting on the CH-OH group of donors, NAD or NADP as acceptor"/>
    <property type="evidence" value="ECO:0007669"/>
    <property type="project" value="UniProtKB-ARBA"/>
</dbReference>